<dbReference type="InterPro" id="IPR052022">
    <property type="entry name" value="26kDa_periplasmic_antigen"/>
</dbReference>
<dbReference type="PANTHER" id="PTHR34387:SF1">
    <property type="entry name" value="PERIPLASMIC IMMUNOGENIC PROTEIN"/>
    <property type="match status" value="1"/>
</dbReference>
<accession>A0ABV7TKS0</accession>
<dbReference type="Pfam" id="PF04402">
    <property type="entry name" value="SIMPL"/>
    <property type="match status" value="1"/>
</dbReference>
<evidence type="ECO:0000256" key="1">
    <source>
        <dbReference type="SAM" id="SignalP"/>
    </source>
</evidence>
<dbReference type="EMBL" id="JBHRXI010000025">
    <property type="protein sequence ID" value="MFC3615906.1"/>
    <property type="molecule type" value="Genomic_DNA"/>
</dbReference>
<dbReference type="RefSeq" id="WP_386737183.1">
    <property type="nucleotide sequence ID" value="NZ_JBHRXI010000025.1"/>
</dbReference>
<feature type="signal peptide" evidence="1">
    <location>
        <begin position="1"/>
        <end position="19"/>
    </location>
</feature>
<evidence type="ECO:0000313" key="3">
    <source>
        <dbReference type="Proteomes" id="UP001595629"/>
    </source>
</evidence>
<organism evidence="2 3">
    <name type="scientific">Lutimaribacter marinistellae</name>
    <dbReference type="NCBI Taxonomy" id="1820329"/>
    <lineage>
        <taxon>Bacteria</taxon>
        <taxon>Pseudomonadati</taxon>
        <taxon>Pseudomonadota</taxon>
        <taxon>Alphaproteobacteria</taxon>
        <taxon>Rhodobacterales</taxon>
        <taxon>Roseobacteraceae</taxon>
        <taxon>Lutimaribacter</taxon>
    </lineage>
</organism>
<keyword evidence="3" id="KW-1185">Reference proteome</keyword>
<proteinExistence type="predicted"/>
<dbReference type="Proteomes" id="UP001595629">
    <property type="component" value="Unassembled WGS sequence"/>
</dbReference>
<comment type="caution">
    <text evidence="2">The sequence shown here is derived from an EMBL/GenBank/DDBJ whole genome shotgun (WGS) entry which is preliminary data.</text>
</comment>
<dbReference type="PANTHER" id="PTHR34387">
    <property type="entry name" value="SLR1258 PROTEIN"/>
    <property type="match status" value="1"/>
</dbReference>
<dbReference type="Gene3D" id="3.30.110.170">
    <property type="entry name" value="Protein of unknown function (DUF541), domain 1"/>
    <property type="match status" value="1"/>
</dbReference>
<feature type="chain" id="PRO_5046241255" evidence="1">
    <location>
        <begin position="20"/>
        <end position="232"/>
    </location>
</feature>
<dbReference type="Gene3D" id="3.30.70.2970">
    <property type="entry name" value="Protein of unknown function (DUF541), domain 2"/>
    <property type="match status" value="1"/>
</dbReference>
<name>A0ABV7TKS0_9RHOB</name>
<protein>
    <submittedName>
        <fullName evidence="2">SIMPL domain-containing protein</fullName>
    </submittedName>
</protein>
<gene>
    <name evidence="2" type="ORF">ACFORG_19310</name>
</gene>
<sequence length="232" mass="24586">MKTFVFLAAAILAPMMAWAEEQPRLITVNGEGSVEAAPDMATIVLGVTNEAEEAGAAMQATSEAVTRILGRMQEMGIAARDVQTRDLSLRPVWSDRRPVDQSEPRRITGFVASNRMFVRVRDLDRLGEIMDAVIRDGANDFNGLSFGLEESGPLVKEARAEAVQDATDKARQLAEAAGVTLGEVVTISEHGGGRPVARMAEMAMADSGGGVPVAGGEVSVQVNVSMVFAIGE</sequence>
<dbReference type="InterPro" id="IPR007497">
    <property type="entry name" value="SIMPL/DUF541"/>
</dbReference>
<evidence type="ECO:0000313" key="2">
    <source>
        <dbReference type="EMBL" id="MFC3615906.1"/>
    </source>
</evidence>
<keyword evidence="1" id="KW-0732">Signal</keyword>
<reference evidence="3" key="1">
    <citation type="journal article" date="2019" name="Int. J. Syst. Evol. Microbiol.">
        <title>The Global Catalogue of Microorganisms (GCM) 10K type strain sequencing project: providing services to taxonomists for standard genome sequencing and annotation.</title>
        <authorList>
            <consortium name="The Broad Institute Genomics Platform"/>
            <consortium name="The Broad Institute Genome Sequencing Center for Infectious Disease"/>
            <person name="Wu L."/>
            <person name="Ma J."/>
        </authorList>
    </citation>
    <scope>NUCLEOTIDE SEQUENCE [LARGE SCALE GENOMIC DNA]</scope>
    <source>
        <strain evidence="3">KCTC 42911</strain>
    </source>
</reference>